<evidence type="ECO:0000313" key="4">
    <source>
        <dbReference type="Proteomes" id="UP001162029"/>
    </source>
</evidence>
<dbReference type="InterPro" id="IPR011009">
    <property type="entry name" value="Kinase-like_dom_sf"/>
</dbReference>
<keyword evidence="4" id="KW-1185">Reference proteome</keyword>
<dbReference type="PANTHER" id="PTHR44329:SF214">
    <property type="entry name" value="PROTEIN KINASE DOMAIN-CONTAINING PROTEIN"/>
    <property type="match status" value="1"/>
</dbReference>
<protein>
    <recommendedName>
        <fullName evidence="2">Protein kinase domain-containing protein</fullName>
    </recommendedName>
</protein>
<dbReference type="SUPFAM" id="SSF56112">
    <property type="entry name" value="Protein kinase-like (PK-like)"/>
    <property type="match status" value="1"/>
</dbReference>
<dbReference type="InterPro" id="IPR000719">
    <property type="entry name" value="Prot_kinase_dom"/>
</dbReference>
<evidence type="ECO:0000313" key="3">
    <source>
        <dbReference type="EMBL" id="CAI5708927.1"/>
    </source>
</evidence>
<dbReference type="AlphaFoldDB" id="A0AAV0SYG9"/>
<proteinExistence type="predicted"/>
<feature type="domain" description="Protein kinase" evidence="2">
    <location>
        <begin position="124"/>
        <end position="375"/>
    </location>
</feature>
<feature type="transmembrane region" description="Helical" evidence="1">
    <location>
        <begin position="65"/>
        <end position="84"/>
    </location>
</feature>
<sequence length="375" mass="40918">MSNESQHEHITSFVAFRAGSAVGDIATFEAGSVNVTAQPKRTTQALSPTSSSISSNGSIWTDDELGIAVGGGIVIFAMLCIISFSSSAISFGSRASCFQANQEEESESWNHPRVLVIRVSVSKIFLEELVARGTNIEVYRGQYRDQTVAIKKPLPQWLGDRRNRSDFFARVKVLSSPSLTHPSMVSFLGVSWKSLIYMCIVSEFMAGGDLRTFLNQRQYRNGLPKGDLCRRGFCRQKVKLASQVASALSFLHAQGLVHGALPPQLESRRSQDESAVDSKLFGARLSSQVGVHSDSAELLEKVAAEHVRVHFSSSARDRHGQRRSSLPAETDSRITGVVVHLGKACVALNASERPSAARVMVVLHKLLQTLDPLHA</sequence>
<comment type="caution">
    <text evidence="3">The sequence shown here is derived from an EMBL/GenBank/DDBJ whole genome shotgun (WGS) entry which is preliminary data.</text>
</comment>
<name>A0AAV0SYG9_9STRA</name>
<dbReference type="PROSITE" id="PS50011">
    <property type="entry name" value="PROTEIN_KINASE_DOM"/>
    <property type="match status" value="1"/>
</dbReference>
<dbReference type="InterPro" id="IPR001245">
    <property type="entry name" value="Ser-Thr/Tyr_kinase_cat_dom"/>
</dbReference>
<dbReference type="Gene3D" id="1.10.510.10">
    <property type="entry name" value="Transferase(Phosphotransferase) domain 1"/>
    <property type="match status" value="1"/>
</dbReference>
<dbReference type="Proteomes" id="UP001162029">
    <property type="component" value="Unassembled WGS sequence"/>
</dbReference>
<dbReference type="GO" id="GO:0005524">
    <property type="term" value="F:ATP binding"/>
    <property type="evidence" value="ECO:0007669"/>
    <property type="project" value="InterPro"/>
</dbReference>
<evidence type="ECO:0000259" key="2">
    <source>
        <dbReference type="PROSITE" id="PS50011"/>
    </source>
</evidence>
<accession>A0AAV0SYG9</accession>
<gene>
    <name evidence="3" type="ORF">PDE001_LOCUS163</name>
</gene>
<evidence type="ECO:0000256" key="1">
    <source>
        <dbReference type="SAM" id="Phobius"/>
    </source>
</evidence>
<reference evidence="3" key="1">
    <citation type="submission" date="2022-12" db="EMBL/GenBank/DDBJ databases">
        <authorList>
            <person name="Webb A."/>
        </authorList>
    </citation>
    <scope>NUCLEOTIDE SEQUENCE</scope>
    <source>
        <strain evidence="3">Pd1</strain>
    </source>
</reference>
<keyword evidence="1" id="KW-0812">Transmembrane</keyword>
<keyword evidence="1" id="KW-0472">Membrane</keyword>
<dbReference type="Pfam" id="PF07714">
    <property type="entry name" value="PK_Tyr_Ser-Thr"/>
    <property type="match status" value="1"/>
</dbReference>
<dbReference type="EMBL" id="CANTFM010000028">
    <property type="protein sequence ID" value="CAI5708927.1"/>
    <property type="molecule type" value="Genomic_DNA"/>
</dbReference>
<dbReference type="GO" id="GO:0004674">
    <property type="term" value="F:protein serine/threonine kinase activity"/>
    <property type="evidence" value="ECO:0007669"/>
    <property type="project" value="TreeGrafter"/>
</dbReference>
<dbReference type="InterPro" id="IPR051681">
    <property type="entry name" value="Ser/Thr_Kinases-Pseudokinases"/>
</dbReference>
<dbReference type="Gene3D" id="3.30.200.20">
    <property type="entry name" value="Phosphorylase Kinase, domain 1"/>
    <property type="match status" value="1"/>
</dbReference>
<keyword evidence="1" id="KW-1133">Transmembrane helix</keyword>
<organism evidence="3 4">
    <name type="scientific">Peronospora destructor</name>
    <dbReference type="NCBI Taxonomy" id="86335"/>
    <lineage>
        <taxon>Eukaryota</taxon>
        <taxon>Sar</taxon>
        <taxon>Stramenopiles</taxon>
        <taxon>Oomycota</taxon>
        <taxon>Peronosporomycetes</taxon>
        <taxon>Peronosporales</taxon>
        <taxon>Peronosporaceae</taxon>
        <taxon>Peronospora</taxon>
    </lineage>
</organism>
<dbReference type="PANTHER" id="PTHR44329">
    <property type="entry name" value="SERINE/THREONINE-PROTEIN KINASE TNNI3K-RELATED"/>
    <property type="match status" value="1"/>
</dbReference>